<organism evidence="5 6">
    <name type="scientific">Zasmidium cellare ATCC 36951</name>
    <dbReference type="NCBI Taxonomy" id="1080233"/>
    <lineage>
        <taxon>Eukaryota</taxon>
        <taxon>Fungi</taxon>
        <taxon>Dikarya</taxon>
        <taxon>Ascomycota</taxon>
        <taxon>Pezizomycotina</taxon>
        <taxon>Dothideomycetes</taxon>
        <taxon>Dothideomycetidae</taxon>
        <taxon>Mycosphaerellales</taxon>
        <taxon>Mycosphaerellaceae</taxon>
        <taxon>Zasmidium</taxon>
    </lineage>
</organism>
<dbReference type="SUPFAM" id="SSF56601">
    <property type="entry name" value="beta-lactamase/transpeptidase-like"/>
    <property type="match status" value="1"/>
</dbReference>
<dbReference type="Proteomes" id="UP000799537">
    <property type="component" value="Unassembled WGS sequence"/>
</dbReference>
<evidence type="ECO:0000256" key="2">
    <source>
        <dbReference type="SAM" id="SignalP"/>
    </source>
</evidence>
<evidence type="ECO:0000259" key="4">
    <source>
        <dbReference type="Pfam" id="PF26335"/>
    </source>
</evidence>
<evidence type="ECO:0000259" key="3">
    <source>
        <dbReference type="Pfam" id="PF00144"/>
    </source>
</evidence>
<dbReference type="InterPro" id="IPR058664">
    <property type="entry name" value="ARB_00930-like_C"/>
</dbReference>
<dbReference type="EMBL" id="ML993583">
    <property type="protein sequence ID" value="KAF2171447.1"/>
    <property type="molecule type" value="Genomic_DNA"/>
</dbReference>
<keyword evidence="6" id="KW-1185">Reference proteome</keyword>
<comment type="similarity">
    <text evidence="1">Belongs to the beta-lactamase family.</text>
</comment>
<proteinExistence type="inferred from homology"/>
<feature type="chain" id="PRO_5025680732" evidence="2">
    <location>
        <begin position="22"/>
        <end position="585"/>
    </location>
</feature>
<reference evidence="5" key="1">
    <citation type="journal article" date="2020" name="Stud. Mycol.">
        <title>101 Dothideomycetes genomes: a test case for predicting lifestyles and emergence of pathogens.</title>
        <authorList>
            <person name="Haridas S."/>
            <person name="Albert R."/>
            <person name="Binder M."/>
            <person name="Bloem J."/>
            <person name="Labutti K."/>
            <person name="Salamov A."/>
            <person name="Andreopoulos B."/>
            <person name="Baker S."/>
            <person name="Barry K."/>
            <person name="Bills G."/>
            <person name="Bluhm B."/>
            <person name="Cannon C."/>
            <person name="Castanera R."/>
            <person name="Culley D."/>
            <person name="Daum C."/>
            <person name="Ezra D."/>
            <person name="Gonzalez J."/>
            <person name="Henrissat B."/>
            <person name="Kuo A."/>
            <person name="Liang C."/>
            <person name="Lipzen A."/>
            <person name="Lutzoni F."/>
            <person name="Magnuson J."/>
            <person name="Mondo S."/>
            <person name="Nolan M."/>
            <person name="Ohm R."/>
            <person name="Pangilinan J."/>
            <person name="Park H.-J."/>
            <person name="Ramirez L."/>
            <person name="Alfaro M."/>
            <person name="Sun H."/>
            <person name="Tritt A."/>
            <person name="Yoshinaga Y."/>
            <person name="Zwiers L.-H."/>
            <person name="Turgeon B."/>
            <person name="Goodwin S."/>
            <person name="Spatafora J."/>
            <person name="Crous P."/>
            <person name="Grigoriev I."/>
        </authorList>
    </citation>
    <scope>NUCLEOTIDE SEQUENCE</scope>
    <source>
        <strain evidence="5">ATCC 36951</strain>
    </source>
</reference>
<dbReference type="Pfam" id="PF00144">
    <property type="entry name" value="Beta-lactamase"/>
    <property type="match status" value="1"/>
</dbReference>
<keyword evidence="2" id="KW-0732">Signal</keyword>
<evidence type="ECO:0000313" key="5">
    <source>
        <dbReference type="EMBL" id="KAF2171447.1"/>
    </source>
</evidence>
<gene>
    <name evidence="5" type="ORF">M409DRAFT_50885</name>
</gene>
<accession>A0A6A6CW75</accession>
<feature type="domain" description="Beta-lactamase-related" evidence="3">
    <location>
        <begin position="89"/>
        <end position="415"/>
    </location>
</feature>
<dbReference type="RefSeq" id="XP_033672336.1">
    <property type="nucleotide sequence ID" value="XM_033811659.1"/>
</dbReference>
<dbReference type="OrthoDB" id="3636673at2759"/>
<dbReference type="Pfam" id="PF26335">
    <property type="entry name" value="ARB_00930_C"/>
    <property type="match status" value="1"/>
</dbReference>
<dbReference type="GeneID" id="54564931"/>
<dbReference type="AlphaFoldDB" id="A0A6A6CW75"/>
<dbReference type="PANTHER" id="PTHR22935">
    <property type="entry name" value="PENICILLIN-BINDING PROTEIN"/>
    <property type="match status" value="1"/>
</dbReference>
<dbReference type="InterPro" id="IPR001466">
    <property type="entry name" value="Beta-lactam-related"/>
</dbReference>
<evidence type="ECO:0000313" key="6">
    <source>
        <dbReference type="Proteomes" id="UP000799537"/>
    </source>
</evidence>
<protein>
    <submittedName>
        <fullName evidence="5">Uncharacterized protein</fullName>
    </submittedName>
</protein>
<feature type="domain" description="Beta-lactamase-like ARB-00930-like C-terminal" evidence="4">
    <location>
        <begin position="440"/>
        <end position="584"/>
    </location>
</feature>
<sequence>MLHTLPLLLLLTSLLSTHTRAQCPPQGPTLPLASNLTTNPTVQQALSNITALLQSFTENLNSTAVSIKIGTTEEALFEFHNAPTVFNTTGSKRVDGNTQFAIASISKLFTAYVVKILAERKLLRLGDAVTEYIPELLLEEYDALGGRKVIDAVERTAWGDVTLEALLGHEGGIAADLGDEDIDNAPGNYSAFGLPVLNGTEQGTGVCFPHILLLECMVTDVSPDFFTSWPRKNPVYAPFTTPVYSNVGYALLGLVIERVTGLSFAEYLQEAILEPLELNRTSVNRPLSLEDAFITAEMGDGDLDLGFEARWFSKSGGIYSTTNDIYSLGASILSTALLRPSTTLSWLKPRSFTSSSGTFVGEVWEIARGMNLTGGDGHIVDVYTKGGNLNLYSSLIALVPDYDLIFAVTSAGPDTSEGIVQVLLSQVLDVLIPALDSTNKAQAKERYAGTYTSGNDSITLSVYSGPGLLVQNFTVNGVNTIISNIGQTIFGASGPGQTTLRLYPTNLVHGKERTWQGVYDVLSEDEAEEEDALLFFEQGSCQTWSEISLFSYGLRALDQFVLIEGEEGRGVGVDARAWRTVLRRD</sequence>
<dbReference type="InterPro" id="IPR051478">
    <property type="entry name" value="Beta-lactamase-like_AB/R"/>
</dbReference>
<dbReference type="PANTHER" id="PTHR22935:SF95">
    <property type="entry name" value="BETA-LACTAMASE-LIKE 1-RELATED"/>
    <property type="match status" value="1"/>
</dbReference>
<feature type="signal peptide" evidence="2">
    <location>
        <begin position="1"/>
        <end position="21"/>
    </location>
</feature>
<evidence type="ECO:0000256" key="1">
    <source>
        <dbReference type="ARBA" id="ARBA00038473"/>
    </source>
</evidence>
<name>A0A6A6CW75_ZASCE</name>
<dbReference type="Gene3D" id="3.40.710.10">
    <property type="entry name" value="DD-peptidase/beta-lactamase superfamily"/>
    <property type="match status" value="1"/>
</dbReference>
<dbReference type="InterPro" id="IPR012338">
    <property type="entry name" value="Beta-lactam/transpept-like"/>
</dbReference>